<dbReference type="InterPro" id="IPR036291">
    <property type="entry name" value="NAD(P)-bd_dom_sf"/>
</dbReference>
<keyword evidence="1" id="KW-0521">NADP</keyword>
<reference evidence="4 5" key="1">
    <citation type="submission" date="2018-11" db="EMBL/GenBank/DDBJ databases">
        <title>Sequencing the genomes of 1000 actinobacteria strains.</title>
        <authorList>
            <person name="Klenk H.-P."/>
        </authorList>
    </citation>
    <scope>NUCLEOTIDE SEQUENCE [LARGE SCALE GENOMIC DNA]</scope>
    <source>
        <strain evidence="4 5">DSM 44254</strain>
    </source>
</reference>
<dbReference type="AlphaFoldDB" id="A0A3N1CW11"/>
<proteinExistence type="predicted"/>
<dbReference type="RefSeq" id="WP_123664963.1">
    <property type="nucleotide sequence ID" value="NZ_RJKE01000001.1"/>
</dbReference>
<dbReference type="InterPro" id="IPR000846">
    <property type="entry name" value="DapB_N"/>
</dbReference>
<sequence>MGTPYRVAIWGPGEVGGAIARACHRRPDTALVGAKVFRERKHGADLGELVGIGPIGVAATTSRAEILALDCDVVIVTPRPGVLGNELDTDVIALLESGKNVISTASYHNPAMPNWLSATRPPPSRLLKACHTGGVTLHGTGVHPTFMVERVAMTLARALSEVTHVRCVEAVDFAAASGSMWGGLRRLGFGLDPAEVKAGAPLALFGDLYYGDLTGNVAHHLYGVGMDEVKVVHDLRGLPAEERYTTRSGFTVEPGQTAALHLTHRGFIGDHHFFTNEECWYLGPENAYLGDDLPFADHGTPGPINYTIEITGEPSVVRTRVAFEQNRAGANPDRTNPITGASVQAVLDALPAVCAAAPGILTDDPRPRYVHDARVTLEGAAS</sequence>
<protein>
    <submittedName>
        <fullName evidence="4">4-hydroxy-tetrahydrodipicolinate reductase</fullName>
    </submittedName>
</protein>
<dbReference type="Proteomes" id="UP000272400">
    <property type="component" value="Unassembled WGS sequence"/>
</dbReference>
<dbReference type="Pfam" id="PF01113">
    <property type="entry name" value="DapB_N"/>
    <property type="match status" value="1"/>
</dbReference>
<evidence type="ECO:0000256" key="2">
    <source>
        <dbReference type="ARBA" id="ARBA00023002"/>
    </source>
</evidence>
<name>A0A3N1CW11_9ACTN</name>
<organism evidence="4 5">
    <name type="scientific">Actinocorallia herbida</name>
    <dbReference type="NCBI Taxonomy" id="58109"/>
    <lineage>
        <taxon>Bacteria</taxon>
        <taxon>Bacillati</taxon>
        <taxon>Actinomycetota</taxon>
        <taxon>Actinomycetes</taxon>
        <taxon>Streptosporangiales</taxon>
        <taxon>Thermomonosporaceae</taxon>
        <taxon>Actinocorallia</taxon>
    </lineage>
</organism>
<dbReference type="GO" id="GO:0009089">
    <property type="term" value="P:lysine biosynthetic process via diaminopimelate"/>
    <property type="evidence" value="ECO:0007669"/>
    <property type="project" value="InterPro"/>
</dbReference>
<keyword evidence="2" id="KW-0560">Oxidoreductase</keyword>
<dbReference type="GO" id="GO:0008839">
    <property type="term" value="F:4-hydroxy-tetrahydrodipicolinate reductase"/>
    <property type="evidence" value="ECO:0007669"/>
    <property type="project" value="InterPro"/>
</dbReference>
<dbReference type="EMBL" id="RJKE01000001">
    <property type="protein sequence ID" value="ROO85456.1"/>
    <property type="molecule type" value="Genomic_DNA"/>
</dbReference>
<evidence type="ECO:0000313" key="5">
    <source>
        <dbReference type="Proteomes" id="UP000272400"/>
    </source>
</evidence>
<comment type="caution">
    <text evidence="4">The sequence shown here is derived from an EMBL/GenBank/DDBJ whole genome shotgun (WGS) entry which is preliminary data.</text>
</comment>
<gene>
    <name evidence="4" type="ORF">EDD29_3000</name>
</gene>
<dbReference type="Gene3D" id="3.40.50.720">
    <property type="entry name" value="NAD(P)-binding Rossmann-like Domain"/>
    <property type="match status" value="1"/>
</dbReference>
<evidence type="ECO:0000256" key="1">
    <source>
        <dbReference type="ARBA" id="ARBA00022857"/>
    </source>
</evidence>
<accession>A0A3N1CW11</accession>
<evidence type="ECO:0000313" key="4">
    <source>
        <dbReference type="EMBL" id="ROO85456.1"/>
    </source>
</evidence>
<evidence type="ECO:0000259" key="3">
    <source>
        <dbReference type="Pfam" id="PF01113"/>
    </source>
</evidence>
<dbReference type="OrthoDB" id="4379719at2"/>
<dbReference type="CDD" id="cd24146">
    <property type="entry name" value="nat-AmDH_N_like"/>
    <property type="match status" value="1"/>
</dbReference>
<dbReference type="SUPFAM" id="SSF51735">
    <property type="entry name" value="NAD(P)-binding Rossmann-fold domains"/>
    <property type="match status" value="1"/>
</dbReference>
<keyword evidence="5" id="KW-1185">Reference proteome</keyword>
<feature type="domain" description="Dihydrodipicolinate reductase N-terminal" evidence="3">
    <location>
        <begin position="6"/>
        <end position="79"/>
    </location>
</feature>